<dbReference type="PANTHER" id="PTHR43133">
    <property type="entry name" value="RNA POLYMERASE ECF-TYPE SIGMA FACTO"/>
    <property type="match status" value="1"/>
</dbReference>
<keyword evidence="3" id="KW-0731">Sigma factor</keyword>
<evidence type="ECO:0000256" key="2">
    <source>
        <dbReference type="ARBA" id="ARBA00023015"/>
    </source>
</evidence>
<dbReference type="InterPro" id="IPR007627">
    <property type="entry name" value="RNA_pol_sigma70_r2"/>
</dbReference>
<dbReference type="Gene3D" id="1.10.1740.10">
    <property type="match status" value="1"/>
</dbReference>
<keyword evidence="4" id="KW-0804">Transcription</keyword>
<feature type="domain" description="RNA polymerase sigma factor 70 region 4 type 2" evidence="6">
    <location>
        <begin position="126"/>
        <end position="177"/>
    </location>
</feature>
<dbReference type="InterPro" id="IPR013325">
    <property type="entry name" value="RNA_pol_sigma_r2"/>
</dbReference>
<organism evidence="7 8">
    <name type="scientific">Plantactinospora solaniradicis</name>
    <dbReference type="NCBI Taxonomy" id="1723736"/>
    <lineage>
        <taxon>Bacteria</taxon>
        <taxon>Bacillati</taxon>
        <taxon>Actinomycetota</taxon>
        <taxon>Actinomycetes</taxon>
        <taxon>Micromonosporales</taxon>
        <taxon>Micromonosporaceae</taxon>
        <taxon>Plantactinospora</taxon>
    </lineage>
</organism>
<keyword evidence="8" id="KW-1185">Reference proteome</keyword>
<gene>
    <name evidence="7" type="ORF">ACFP2T_31540</name>
</gene>
<dbReference type="InterPro" id="IPR014284">
    <property type="entry name" value="RNA_pol_sigma-70_dom"/>
</dbReference>
<dbReference type="SUPFAM" id="SSF88659">
    <property type="entry name" value="Sigma3 and sigma4 domains of RNA polymerase sigma factors"/>
    <property type="match status" value="1"/>
</dbReference>
<dbReference type="CDD" id="cd06171">
    <property type="entry name" value="Sigma70_r4"/>
    <property type="match status" value="1"/>
</dbReference>
<dbReference type="PANTHER" id="PTHR43133:SF51">
    <property type="entry name" value="RNA POLYMERASE SIGMA FACTOR"/>
    <property type="match status" value="1"/>
</dbReference>
<evidence type="ECO:0000313" key="8">
    <source>
        <dbReference type="Proteomes" id="UP001596203"/>
    </source>
</evidence>
<dbReference type="Pfam" id="PF04542">
    <property type="entry name" value="Sigma70_r2"/>
    <property type="match status" value="1"/>
</dbReference>
<keyword evidence="2" id="KW-0805">Transcription regulation</keyword>
<dbReference type="InterPro" id="IPR039425">
    <property type="entry name" value="RNA_pol_sigma-70-like"/>
</dbReference>
<dbReference type="RefSeq" id="WP_377428194.1">
    <property type="nucleotide sequence ID" value="NZ_JBHSPR010000034.1"/>
</dbReference>
<sequence>MVRQVERMGGDVDRVGRDALLVVRAQLGDRRALAELVGQWHDPVWRYVRRMLDGPGQADDVSQDVWAGALKALPRLQQPERFAPWLFTIARRSVMDHLREKYSQADPIDGDGAGDDDVSAVLNRAQVAEGLAGLPVREREVLILFYLHDLALEECAQVLQIPPGTVKSRLFRARRLLRDSLVEKGYSS</sequence>
<proteinExistence type="inferred from homology"/>
<evidence type="ECO:0000256" key="3">
    <source>
        <dbReference type="ARBA" id="ARBA00023082"/>
    </source>
</evidence>
<accession>A0ABW1KIQ0</accession>
<reference evidence="8" key="1">
    <citation type="journal article" date="2019" name="Int. J. Syst. Evol. Microbiol.">
        <title>The Global Catalogue of Microorganisms (GCM) 10K type strain sequencing project: providing services to taxonomists for standard genome sequencing and annotation.</title>
        <authorList>
            <consortium name="The Broad Institute Genomics Platform"/>
            <consortium name="The Broad Institute Genome Sequencing Center for Infectious Disease"/>
            <person name="Wu L."/>
            <person name="Ma J."/>
        </authorList>
    </citation>
    <scope>NUCLEOTIDE SEQUENCE [LARGE SCALE GENOMIC DNA]</scope>
    <source>
        <strain evidence="8">ZS-35-S2</strain>
    </source>
</reference>
<feature type="domain" description="RNA polymerase sigma-70 region 2" evidence="5">
    <location>
        <begin position="36"/>
        <end position="101"/>
    </location>
</feature>
<dbReference type="Proteomes" id="UP001596203">
    <property type="component" value="Unassembled WGS sequence"/>
</dbReference>
<dbReference type="InterPro" id="IPR013249">
    <property type="entry name" value="RNA_pol_sigma70_r4_t2"/>
</dbReference>
<comment type="caution">
    <text evidence="7">The sequence shown here is derived from an EMBL/GenBank/DDBJ whole genome shotgun (WGS) entry which is preliminary data.</text>
</comment>
<dbReference type="Pfam" id="PF08281">
    <property type="entry name" value="Sigma70_r4_2"/>
    <property type="match status" value="1"/>
</dbReference>
<evidence type="ECO:0000313" key="7">
    <source>
        <dbReference type="EMBL" id="MFC6020689.1"/>
    </source>
</evidence>
<protein>
    <submittedName>
        <fullName evidence="7">RNA polymerase sigma factor</fullName>
    </submittedName>
</protein>
<evidence type="ECO:0000259" key="5">
    <source>
        <dbReference type="Pfam" id="PF04542"/>
    </source>
</evidence>
<dbReference type="EMBL" id="JBHSPR010000034">
    <property type="protein sequence ID" value="MFC6020689.1"/>
    <property type="molecule type" value="Genomic_DNA"/>
</dbReference>
<dbReference type="NCBIfam" id="TIGR02937">
    <property type="entry name" value="sigma70-ECF"/>
    <property type="match status" value="1"/>
</dbReference>
<evidence type="ECO:0000259" key="6">
    <source>
        <dbReference type="Pfam" id="PF08281"/>
    </source>
</evidence>
<dbReference type="SUPFAM" id="SSF88946">
    <property type="entry name" value="Sigma2 domain of RNA polymerase sigma factors"/>
    <property type="match status" value="1"/>
</dbReference>
<evidence type="ECO:0000256" key="1">
    <source>
        <dbReference type="ARBA" id="ARBA00010641"/>
    </source>
</evidence>
<dbReference type="InterPro" id="IPR036388">
    <property type="entry name" value="WH-like_DNA-bd_sf"/>
</dbReference>
<name>A0ABW1KIQ0_9ACTN</name>
<comment type="similarity">
    <text evidence="1">Belongs to the sigma-70 factor family. ECF subfamily.</text>
</comment>
<dbReference type="Gene3D" id="1.10.10.10">
    <property type="entry name" value="Winged helix-like DNA-binding domain superfamily/Winged helix DNA-binding domain"/>
    <property type="match status" value="1"/>
</dbReference>
<evidence type="ECO:0000256" key="4">
    <source>
        <dbReference type="ARBA" id="ARBA00023163"/>
    </source>
</evidence>
<dbReference type="InterPro" id="IPR013324">
    <property type="entry name" value="RNA_pol_sigma_r3/r4-like"/>
</dbReference>